<dbReference type="Proteomes" id="UP000032120">
    <property type="component" value="Unassembled WGS sequence"/>
</dbReference>
<name>A0A0D0IMR8_9MICO</name>
<keyword evidence="2" id="KW-1185">Reference proteome</keyword>
<reference evidence="1 2" key="1">
    <citation type="submission" date="2015-01" db="EMBL/GenBank/DDBJ databases">
        <title>Draft genome sequence of Leucobacter komagatae strain VKM ST2845.</title>
        <authorList>
            <person name="Karlyshev A.V."/>
            <person name="Kudryashova E.B."/>
        </authorList>
    </citation>
    <scope>NUCLEOTIDE SEQUENCE [LARGE SCALE GENOMIC DNA]</scope>
    <source>
        <strain evidence="1 2">VKM ST2845</strain>
    </source>
</reference>
<protein>
    <recommendedName>
        <fullName evidence="3">DUF2200 domain-containing protein</fullName>
    </recommendedName>
</protein>
<dbReference type="AlphaFoldDB" id="A0A0D0IMR8"/>
<organism evidence="1 2">
    <name type="scientific">Leucobacter komagatae</name>
    <dbReference type="NCBI Taxonomy" id="55969"/>
    <lineage>
        <taxon>Bacteria</taxon>
        <taxon>Bacillati</taxon>
        <taxon>Actinomycetota</taxon>
        <taxon>Actinomycetes</taxon>
        <taxon>Micrococcales</taxon>
        <taxon>Microbacteriaceae</taxon>
        <taxon>Leucobacter</taxon>
    </lineage>
</organism>
<sequence>MAGHRIFKLAFSELYPNYTNKAERKGRTKAEVDELILWLTGYSQAQLDELITPGNEVNLEEFFRDAPKMNPARAAITGSVCGVKLAEIEDPLMLEIRYLDKLIDELAKGKAMEKIRRTLPAPA</sequence>
<evidence type="ECO:0000313" key="2">
    <source>
        <dbReference type="Proteomes" id="UP000032120"/>
    </source>
</evidence>
<dbReference type="OrthoDB" id="3192540at2"/>
<dbReference type="Pfam" id="PF09966">
    <property type="entry name" value="DUF2200"/>
    <property type="match status" value="1"/>
</dbReference>
<dbReference type="InterPro" id="IPR014580">
    <property type="entry name" value="UCP033199"/>
</dbReference>
<dbReference type="InterPro" id="IPR023204">
    <property type="entry name" value="SP1917_dom_sf"/>
</dbReference>
<dbReference type="PIRSF" id="PIRSF033199">
    <property type="entry name" value="UCP033199"/>
    <property type="match status" value="1"/>
</dbReference>
<evidence type="ECO:0008006" key="3">
    <source>
        <dbReference type="Google" id="ProtNLM"/>
    </source>
</evidence>
<dbReference type="Gene3D" id="1.10.8.290">
    <property type="entry name" value="uncharacterized protein sp1917 domain"/>
    <property type="match status" value="1"/>
</dbReference>
<gene>
    <name evidence="1" type="ORF">SD72_06725</name>
</gene>
<comment type="caution">
    <text evidence="1">The sequence shown here is derived from an EMBL/GenBank/DDBJ whole genome shotgun (WGS) entry which is preliminary data.</text>
</comment>
<accession>A0A0D0IMR8</accession>
<evidence type="ECO:0000313" key="1">
    <source>
        <dbReference type="EMBL" id="KIP52874.1"/>
    </source>
</evidence>
<dbReference type="EMBL" id="JXSQ01000006">
    <property type="protein sequence ID" value="KIP52874.1"/>
    <property type="molecule type" value="Genomic_DNA"/>
</dbReference>
<dbReference type="RefSeq" id="WP_042543655.1">
    <property type="nucleotide sequence ID" value="NZ_JXSQ01000006.1"/>
</dbReference>
<proteinExistence type="predicted"/>